<evidence type="ECO:0000256" key="2">
    <source>
        <dbReference type="SAM" id="Phobius"/>
    </source>
</evidence>
<evidence type="ECO:0000313" key="4">
    <source>
        <dbReference type="Proteomes" id="UP000032233"/>
    </source>
</evidence>
<evidence type="ECO:0000313" key="3">
    <source>
        <dbReference type="EMBL" id="KIX11980.1"/>
    </source>
</evidence>
<gene>
    <name evidence="3" type="ORF">X474_21405</name>
</gene>
<proteinExistence type="predicted"/>
<keyword evidence="1" id="KW-0175">Coiled coil</keyword>
<dbReference type="AlphaFoldDB" id="A0A0D2JR75"/>
<reference evidence="3 4" key="1">
    <citation type="submission" date="2013-11" db="EMBL/GenBank/DDBJ databases">
        <title>Metagenomic analysis of a methanogenic consortium involved in long chain n-alkane degradation.</title>
        <authorList>
            <person name="Davidova I.A."/>
            <person name="Callaghan A.V."/>
            <person name="Wawrik B."/>
            <person name="Pruitt S."/>
            <person name="Marks C."/>
            <person name="Duncan K.E."/>
            <person name="Suflita J.M."/>
        </authorList>
    </citation>
    <scope>NUCLEOTIDE SEQUENCE [LARGE SCALE GENOMIC DNA]</scope>
    <source>
        <strain evidence="3 4">SPR</strain>
    </source>
</reference>
<organism evidence="3 4">
    <name type="scientific">Dethiosulfatarculus sandiegensis</name>
    <dbReference type="NCBI Taxonomy" id="1429043"/>
    <lineage>
        <taxon>Bacteria</taxon>
        <taxon>Pseudomonadati</taxon>
        <taxon>Thermodesulfobacteriota</taxon>
        <taxon>Desulfarculia</taxon>
        <taxon>Desulfarculales</taxon>
        <taxon>Desulfarculaceae</taxon>
        <taxon>Dethiosulfatarculus</taxon>
    </lineage>
</organism>
<dbReference type="InParanoid" id="A0A0D2JR75"/>
<dbReference type="EMBL" id="AZAC01000036">
    <property type="protein sequence ID" value="KIX11980.1"/>
    <property type="molecule type" value="Genomic_DNA"/>
</dbReference>
<dbReference type="OrthoDB" id="9795133at2"/>
<accession>A0A0D2JR75</accession>
<dbReference type="RefSeq" id="WP_052515416.1">
    <property type="nucleotide sequence ID" value="NZ_AZAC01000036.1"/>
</dbReference>
<keyword evidence="2" id="KW-0812">Transmembrane</keyword>
<dbReference type="STRING" id="1429043.X474_21405"/>
<feature type="transmembrane region" description="Helical" evidence="2">
    <location>
        <begin position="29"/>
        <end position="46"/>
    </location>
</feature>
<evidence type="ECO:0000256" key="1">
    <source>
        <dbReference type="SAM" id="Coils"/>
    </source>
</evidence>
<dbReference type="Proteomes" id="UP000032233">
    <property type="component" value="Unassembled WGS sequence"/>
</dbReference>
<sequence length="167" mass="19999">MPDLDRPTETHQIRLIDINQIKRNSHRDLLIFAFCCGLFFIGSLFYDPLEHVYYFSRDYEQFEVDELFATAIFAGALMCIYAWRRNRELHLLTENLERQKRELEEALTKVKELEGIIPICSFCKKIRDDQGYWRKVEEYISTHSKARFSHGVCPECAEKYYEEIKKI</sequence>
<feature type="transmembrane region" description="Helical" evidence="2">
    <location>
        <begin position="66"/>
        <end position="83"/>
    </location>
</feature>
<protein>
    <submittedName>
        <fullName evidence="3">Uncharacterized protein</fullName>
    </submittedName>
</protein>
<name>A0A0D2JR75_9BACT</name>
<feature type="coiled-coil region" evidence="1">
    <location>
        <begin position="86"/>
        <end position="116"/>
    </location>
</feature>
<keyword evidence="4" id="KW-1185">Reference proteome</keyword>
<keyword evidence="2" id="KW-0472">Membrane</keyword>
<keyword evidence="2" id="KW-1133">Transmembrane helix</keyword>
<comment type="caution">
    <text evidence="3">The sequence shown here is derived from an EMBL/GenBank/DDBJ whole genome shotgun (WGS) entry which is preliminary data.</text>
</comment>